<sequence length="335" mass="36182">MCDLIEPSTTMDDLPEECLVHIACQLRSVRDLGAAAQASKLFRDVFYSDFVWRALCVAGKHGASLDFSENVLGSFSHPDAKPTARGAAAGVERQSSASGQPWREVYRTTRQECTQASLLGTAMQRLGLRRATLPAYSAIVSEPFKYAGDQDRGFSAPGRRGREACRADTEQQLLHGFGVRRLAHPSPPLLLPRTEAGPLSRLAIVDSASLCLFSHRLTSGVVVNIGFGEAFLAHIGGASMLAGTSTFATHWAVRTPEAVARRYGRRDSGGQGDGDDFKQSSEEEEETEEETEPREGPRTRSQSQGGAPSQGGAAGTSGIDYSRWDRLQCSDDDDD</sequence>
<feature type="domain" description="F-box" evidence="2">
    <location>
        <begin position="11"/>
        <end position="57"/>
    </location>
</feature>
<reference evidence="4" key="1">
    <citation type="journal article" date="2013" name="Nature">
        <title>Pan genome of the phytoplankton Emiliania underpins its global distribution.</title>
        <authorList>
            <person name="Read B.A."/>
            <person name="Kegel J."/>
            <person name="Klute M.J."/>
            <person name="Kuo A."/>
            <person name="Lefebvre S.C."/>
            <person name="Maumus F."/>
            <person name="Mayer C."/>
            <person name="Miller J."/>
            <person name="Monier A."/>
            <person name="Salamov A."/>
            <person name="Young J."/>
            <person name="Aguilar M."/>
            <person name="Claverie J.M."/>
            <person name="Frickenhaus S."/>
            <person name="Gonzalez K."/>
            <person name="Herman E.K."/>
            <person name="Lin Y.C."/>
            <person name="Napier J."/>
            <person name="Ogata H."/>
            <person name="Sarno A.F."/>
            <person name="Shmutz J."/>
            <person name="Schroeder D."/>
            <person name="de Vargas C."/>
            <person name="Verret F."/>
            <person name="von Dassow P."/>
            <person name="Valentin K."/>
            <person name="Van de Peer Y."/>
            <person name="Wheeler G."/>
            <person name="Dacks J.B."/>
            <person name="Delwiche C.F."/>
            <person name="Dyhrman S.T."/>
            <person name="Glockner G."/>
            <person name="John U."/>
            <person name="Richards T."/>
            <person name="Worden A.Z."/>
            <person name="Zhang X."/>
            <person name="Grigoriev I.V."/>
            <person name="Allen A.E."/>
            <person name="Bidle K."/>
            <person name="Borodovsky M."/>
            <person name="Bowler C."/>
            <person name="Brownlee C."/>
            <person name="Cock J.M."/>
            <person name="Elias M."/>
            <person name="Gladyshev V.N."/>
            <person name="Groth M."/>
            <person name="Guda C."/>
            <person name="Hadaegh A."/>
            <person name="Iglesias-Rodriguez M.D."/>
            <person name="Jenkins J."/>
            <person name="Jones B.M."/>
            <person name="Lawson T."/>
            <person name="Leese F."/>
            <person name="Lindquist E."/>
            <person name="Lobanov A."/>
            <person name="Lomsadze A."/>
            <person name="Malik S.B."/>
            <person name="Marsh M.E."/>
            <person name="Mackinder L."/>
            <person name="Mock T."/>
            <person name="Mueller-Roeber B."/>
            <person name="Pagarete A."/>
            <person name="Parker M."/>
            <person name="Probert I."/>
            <person name="Quesneville H."/>
            <person name="Raines C."/>
            <person name="Rensing S.A."/>
            <person name="Riano-Pachon D.M."/>
            <person name="Richier S."/>
            <person name="Rokitta S."/>
            <person name="Shiraiwa Y."/>
            <person name="Soanes D.M."/>
            <person name="van der Giezen M."/>
            <person name="Wahlund T.M."/>
            <person name="Williams B."/>
            <person name="Wilson W."/>
            <person name="Wolfe G."/>
            <person name="Wurch L.L."/>
        </authorList>
    </citation>
    <scope>NUCLEOTIDE SEQUENCE</scope>
</reference>
<dbReference type="EnsemblProtists" id="EOD41961">
    <property type="protein sequence ID" value="EOD41961"/>
    <property type="gene ID" value="EMIHUDRAFT_194585"/>
</dbReference>
<evidence type="ECO:0000256" key="1">
    <source>
        <dbReference type="SAM" id="MobiDB-lite"/>
    </source>
</evidence>
<dbReference type="PaxDb" id="2903-EOD41961"/>
<evidence type="ECO:0000259" key="2">
    <source>
        <dbReference type="Pfam" id="PF12937"/>
    </source>
</evidence>
<proteinExistence type="predicted"/>
<dbReference type="GeneID" id="17287231"/>
<dbReference type="Pfam" id="PF12937">
    <property type="entry name" value="F-box-like"/>
    <property type="match status" value="1"/>
</dbReference>
<feature type="compositionally biased region" description="Acidic residues" evidence="1">
    <location>
        <begin position="282"/>
        <end position="292"/>
    </location>
</feature>
<dbReference type="InterPro" id="IPR036047">
    <property type="entry name" value="F-box-like_dom_sf"/>
</dbReference>
<protein>
    <recommendedName>
        <fullName evidence="2">F-box domain-containing protein</fullName>
    </recommendedName>
</protein>
<reference evidence="3" key="2">
    <citation type="submission" date="2024-10" db="UniProtKB">
        <authorList>
            <consortium name="EnsemblProtists"/>
        </authorList>
    </citation>
    <scope>IDENTIFICATION</scope>
</reference>
<organism evidence="3 4">
    <name type="scientific">Emiliania huxleyi (strain CCMP1516)</name>
    <dbReference type="NCBI Taxonomy" id="280463"/>
    <lineage>
        <taxon>Eukaryota</taxon>
        <taxon>Haptista</taxon>
        <taxon>Haptophyta</taxon>
        <taxon>Prymnesiophyceae</taxon>
        <taxon>Isochrysidales</taxon>
        <taxon>Noelaerhabdaceae</taxon>
        <taxon>Emiliania</taxon>
    </lineage>
</organism>
<feature type="region of interest" description="Disordered" evidence="1">
    <location>
        <begin position="260"/>
        <end position="335"/>
    </location>
</feature>
<evidence type="ECO:0000313" key="4">
    <source>
        <dbReference type="Proteomes" id="UP000013827"/>
    </source>
</evidence>
<dbReference type="Gene3D" id="1.20.1280.50">
    <property type="match status" value="1"/>
</dbReference>
<dbReference type="Proteomes" id="UP000013827">
    <property type="component" value="Unassembled WGS sequence"/>
</dbReference>
<evidence type="ECO:0000313" key="3">
    <source>
        <dbReference type="EnsemblProtists" id="EOD41961"/>
    </source>
</evidence>
<accession>A0A0D3L1S6</accession>
<dbReference type="HOGENOM" id="CLU_830088_0_0_1"/>
<dbReference type="KEGG" id="ehx:EMIHUDRAFT_194585"/>
<feature type="region of interest" description="Disordered" evidence="1">
    <location>
        <begin position="78"/>
        <end position="101"/>
    </location>
</feature>
<dbReference type="SUPFAM" id="SSF81383">
    <property type="entry name" value="F-box domain"/>
    <property type="match status" value="1"/>
</dbReference>
<keyword evidence="4" id="KW-1185">Reference proteome</keyword>
<dbReference type="RefSeq" id="XP_005794390.1">
    <property type="nucleotide sequence ID" value="XM_005794333.1"/>
</dbReference>
<name>A0A0D3L1S6_EMIH1</name>
<dbReference type="AlphaFoldDB" id="A0A0D3L1S6"/>
<dbReference type="InterPro" id="IPR001810">
    <property type="entry name" value="F-box_dom"/>
</dbReference>